<dbReference type="Proteomes" id="UP000192602">
    <property type="component" value="Unassembled WGS sequence"/>
</dbReference>
<feature type="binding site" evidence="13">
    <location>
        <position position="66"/>
    </location>
    <ligand>
        <name>Ni(2+)</name>
        <dbReference type="ChEBI" id="CHEBI:49786"/>
    </ligand>
</feature>
<dbReference type="FunFam" id="1.10.645.10:FF:000002">
    <property type="entry name" value="Hydrogenase 2 large subunit"/>
    <property type="match status" value="1"/>
</dbReference>
<dbReference type="InterPro" id="IPR029014">
    <property type="entry name" value="NiFe-Hase_large"/>
</dbReference>
<comment type="cofactor">
    <cofactor evidence="13">
        <name>Fe cation</name>
        <dbReference type="ChEBI" id="CHEBI:24875"/>
    </cofactor>
</comment>
<dbReference type="GO" id="GO:0005886">
    <property type="term" value="C:plasma membrane"/>
    <property type="evidence" value="ECO:0007669"/>
    <property type="project" value="UniProtKB-SubCell"/>
</dbReference>
<dbReference type="PROSITE" id="PS00507">
    <property type="entry name" value="NI_HGENASE_L_1"/>
    <property type="match status" value="1"/>
</dbReference>
<keyword evidence="10 15" id="KW-1133">Transmembrane helix</keyword>
<feature type="binding site" evidence="13">
    <location>
        <position position="551"/>
    </location>
    <ligand>
        <name>Fe cation</name>
        <dbReference type="ChEBI" id="CHEBI:24875"/>
    </ligand>
</feature>
<evidence type="ECO:0000256" key="6">
    <source>
        <dbReference type="ARBA" id="ARBA00022475"/>
    </source>
</evidence>
<comment type="cofactor">
    <cofactor evidence="1 13">
        <name>Ni(2+)</name>
        <dbReference type="ChEBI" id="CHEBI:49786"/>
    </cofactor>
</comment>
<feature type="transmembrane region" description="Helical" evidence="15">
    <location>
        <begin position="640"/>
        <end position="660"/>
    </location>
</feature>
<dbReference type="InterPro" id="IPR050867">
    <property type="entry name" value="NiFe/NiFeSe_hydrgnase_LSU"/>
</dbReference>
<dbReference type="Pfam" id="PF01292">
    <property type="entry name" value="Ni_hydr_CYTB"/>
    <property type="match status" value="1"/>
</dbReference>
<dbReference type="GO" id="GO:0016151">
    <property type="term" value="F:nickel cation binding"/>
    <property type="evidence" value="ECO:0007669"/>
    <property type="project" value="InterPro"/>
</dbReference>
<keyword evidence="11 14" id="KW-0560">Oxidoreductase</keyword>
<dbReference type="InterPro" id="IPR000516">
    <property type="entry name" value="Ni-dep_Hydgase_cyt-B"/>
</dbReference>
<dbReference type="Gene3D" id="1.10.645.10">
    <property type="entry name" value="Cytochrome-c3 Hydrogenase, chain B"/>
    <property type="match status" value="1"/>
</dbReference>
<dbReference type="InterPro" id="IPR016174">
    <property type="entry name" value="Di-haem_cyt_TM"/>
</dbReference>
<protein>
    <submittedName>
        <fullName evidence="17">Quinone-reactive Ni/Fe-hydrogenase large subunit</fullName>
    </submittedName>
</protein>
<comment type="similarity">
    <text evidence="3">Belongs to the HupC/HyaC/HydC family.</text>
</comment>
<comment type="subunit">
    <text evidence="5">Heterodimer of a large and a small subunit.</text>
</comment>
<evidence type="ECO:0000256" key="3">
    <source>
        <dbReference type="ARBA" id="ARBA00008622"/>
    </source>
</evidence>
<dbReference type="SUPFAM" id="SSF56762">
    <property type="entry name" value="HydB/Nqo4-like"/>
    <property type="match status" value="1"/>
</dbReference>
<name>A0A1W1WVN2_9BACT</name>
<evidence type="ECO:0000256" key="5">
    <source>
        <dbReference type="ARBA" id="ARBA00011771"/>
    </source>
</evidence>
<feature type="transmembrane region" description="Helical" evidence="15">
    <location>
        <begin position="596"/>
        <end position="620"/>
    </location>
</feature>
<proteinExistence type="inferred from homology"/>
<feature type="transmembrane region" description="Helical" evidence="15">
    <location>
        <begin position="705"/>
        <end position="722"/>
    </location>
</feature>
<comment type="similarity">
    <text evidence="4 14">Belongs to the [NiFe]/[NiFeSe] hydrogenase large subunit family.</text>
</comment>
<sequence>MGTKHIVVDPITRIEGHLRIEAIIDENNTIVDAYSSSTMFRGIEEILKGRDPRDCGLLAMRICGVCTGTHYQRSIEAVEHAFGVTIPKNARIVRNLIQGALYLHDHVVHFYHLHALDWVDITKALEADPSKTVDEAKKWANAAGTTPYVADSAKFKEVQDRLKKFVKQGRLGLFAKGYWGNPHYKLTPEQNLLAVTHYLQALDLQRDAAKMMAIFGGKNPHPQSIVVGGVTCVQDIKNPARIALYKDLLKGFTRFIKGAYLPDIYMAGTMYGDEALDGTGAGLKNYMAYGGFRLQDNGFYKSELLFPSGLVIDGKYQEFDQEKVAEDVTHSWYHGNEPLHPFDGQTLPNYTGFGKKEKGIAYLDTKGKYSWIKSPIYDDTRVEVGPLARMVVGYTKGDKRISEYVNRFLKNANLPAKVLFSTVGRTAARAIETEMMADIMFDWVDELAANVAAGDLSTWTEFDFDYVSKNAQGYGLEEAPRGALGHWVKIKDGKVENYQAVVPSTWNAAPRDYKNRMGAYEASLISTKVAKPEEPLEILRTIHSFDPCIACAVHIVDTKGKSLGEFKVNTSAQFKGASMKQQKFQRVKRMTLFMRLNHWVVALCMVAAVITGFYIGHPYYQTMISEPAVQKFVMAWNRWIHFYAAIIFDVSSIVIAYLYFFSRFEKPVKKLIPNGKNLKEFWEVFINLITLNRVKRFDSSHEDSFHVVYFTIFHLLLAWMLLTGLQLYVHGLESGMSSIGSWWPWLLHLVTDWTVPVCGGTKIDVRYVHHMTMYFILVWIMFHIYYVVWRTIFWREGDIAIVFGGYKFKKG</sequence>
<evidence type="ECO:0000313" key="18">
    <source>
        <dbReference type="Proteomes" id="UP000192602"/>
    </source>
</evidence>
<feature type="binding site" evidence="13">
    <location>
        <position position="554"/>
    </location>
    <ligand>
        <name>Mg(2+)</name>
        <dbReference type="ChEBI" id="CHEBI:18420"/>
    </ligand>
</feature>
<keyword evidence="12 15" id="KW-0472">Membrane</keyword>
<comment type="subcellular location">
    <subcellularLocation>
        <location evidence="2">Cell membrane</location>
        <topology evidence="2">Multi-pass membrane protein</topology>
    </subcellularLocation>
</comment>
<dbReference type="InterPro" id="IPR018194">
    <property type="entry name" value="Ni-dep_hyd_lsu_Ni_BS"/>
</dbReference>
<keyword evidence="13" id="KW-0460">Magnesium</keyword>
<dbReference type="GO" id="GO:0008901">
    <property type="term" value="F:ferredoxin hydrogenase activity"/>
    <property type="evidence" value="ECO:0007669"/>
    <property type="project" value="InterPro"/>
</dbReference>
<feature type="binding site" evidence="13">
    <location>
        <position position="548"/>
    </location>
    <ligand>
        <name>Ni(2+)</name>
        <dbReference type="ChEBI" id="CHEBI:49786"/>
    </ligand>
</feature>
<keyword evidence="13" id="KW-0408">Iron</keyword>
<organism evidence="17 18">
    <name type="scientific">Nitratiruptor tergarcus DSM 16512</name>
    <dbReference type="NCBI Taxonomy" id="1069081"/>
    <lineage>
        <taxon>Bacteria</taxon>
        <taxon>Pseudomonadati</taxon>
        <taxon>Campylobacterota</taxon>
        <taxon>Epsilonproteobacteria</taxon>
        <taxon>Nautiliales</taxon>
        <taxon>Nitratiruptoraceae</taxon>
        <taxon>Nitratiruptor</taxon>
    </lineage>
</organism>
<feature type="binding site" evidence="13">
    <location>
        <position position="66"/>
    </location>
    <ligand>
        <name>Fe cation</name>
        <dbReference type="ChEBI" id="CHEBI:24875"/>
    </ligand>
</feature>
<dbReference type="PANTHER" id="PTHR42958:SF2">
    <property type="entry name" value="UPTAKE HYDROGENASE LARGE SUBUNIT"/>
    <property type="match status" value="1"/>
</dbReference>
<evidence type="ECO:0000259" key="16">
    <source>
        <dbReference type="Pfam" id="PF01292"/>
    </source>
</evidence>
<dbReference type="InterPro" id="IPR011577">
    <property type="entry name" value="Cyt_b561_bac/Ni-Hgenase"/>
</dbReference>
<keyword evidence="8 15" id="KW-0812">Transmembrane</keyword>
<keyword evidence="18" id="KW-1185">Reference proteome</keyword>
<dbReference type="GO" id="GO:0005506">
    <property type="term" value="F:iron ion binding"/>
    <property type="evidence" value="ECO:0007669"/>
    <property type="project" value="InterPro"/>
</dbReference>
<dbReference type="PROSITE" id="PS00508">
    <property type="entry name" value="NI_HGENASE_L_2"/>
    <property type="match status" value="1"/>
</dbReference>
<accession>A0A1W1WVN2</accession>
<evidence type="ECO:0000256" key="10">
    <source>
        <dbReference type="ARBA" id="ARBA00022989"/>
    </source>
</evidence>
<evidence type="ECO:0000256" key="1">
    <source>
        <dbReference type="ARBA" id="ARBA00001967"/>
    </source>
</evidence>
<dbReference type="OrthoDB" id="9761717at2"/>
<keyword evidence="6" id="KW-1003">Cell membrane</keyword>
<dbReference type="GO" id="GO:0022904">
    <property type="term" value="P:respiratory electron transport chain"/>
    <property type="evidence" value="ECO:0007669"/>
    <property type="project" value="InterPro"/>
</dbReference>
<evidence type="ECO:0000256" key="2">
    <source>
        <dbReference type="ARBA" id="ARBA00004651"/>
    </source>
</evidence>
<evidence type="ECO:0000256" key="13">
    <source>
        <dbReference type="PIRSR" id="PIRSR601501-1"/>
    </source>
</evidence>
<gene>
    <name evidence="17" type="ORF">SAMN05660197_1615</name>
</gene>
<feature type="transmembrane region" description="Helical" evidence="15">
    <location>
        <begin position="771"/>
        <end position="788"/>
    </location>
</feature>
<keyword evidence="9 13" id="KW-0479">Metal-binding</keyword>
<evidence type="ECO:0000256" key="7">
    <source>
        <dbReference type="ARBA" id="ARBA00022596"/>
    </source>
</evidence>
<evidence type="ECO:0000256" key="8">
    <source>
        <dbReference type="ARBA" id="ARBA00022692"/>
    </source>
</evidence>
<dbReference type="PRINTS" id="PR00161">
    <property type="entry name" value="NIHGNASECYTB"/>
</dbReference>
<evidence type="ECO:0000256" key="9">
    <source>
        <dbReference type="ARBA" id="ARBA00022723"/>
    </source>
</evidence>
<dbReference type="GO" id="GO:0009055">
    <property type="term" value="F:electron transfer activity"/>
    <property type="evidence" value="ECO:0007669"/>
    <property type="project" value="InterPro"/>
</dbReference>
<keyword evidence="7 13" id="KW-0533">Nickel</keyword>
<dbReference type="AlphaFoldDB" id="A0A1W1WVN2"/>
<feature type="binding site" evidence="13">
    <location>
        <position position="44"/>
    </location>
    <ligand>
        <name>Mg(2+)</name>
        <dbReference type="ChEBI" id="CHEBI:18420"/>
    </ligand>
</feature>
<evidence type="ECO:0000256" key="4">
    <source>
        <dbReference type="ARBA" id="ARBA00009292"/>
    </source>
</evidence>
<evidence type="ECO:0000256" key="11">
    <source>
        <dbReference type="ARBA" id="ARBA00023002"/>
    </source>
</evidence>
<dbReference type="PANTHER" id="PTHR42958">
    <property type="entry name" value="HYDROGENASE-2 LARGE CHAIN"/>
    <property type="match status" value="1"/>
</dbReference>
<evidence type="ECO:0000313" key="17">
    <source>
        <dbReference type="EMBL" id="SMC09793.1"/>
    </source>
</evidence>
<dbReference type="SUPFAM" id="SSF81342">
    <property type="entry name" value="Transmembrane di-heme cytochromes"/>
    <property type="match status" value="1"/>
</dbReference>
<dbReference type="Pfam" id="PF00374">
    <property type="entry name" value="NiFeSe_Hases"/>
    <property type="match status" value="1"/>
</dbReference>
<evidence type="ECO:0000256" key="12">
    <source>
        <dbReference type="ARBA" id="ARBA00023136"/>
    </source>
</evidence>
<evidence type="ECO:0000256" key="15">
    <source>
        <dbReference type="SAM" id="Phobius"/>
    </source>
</evidence>
<reference evidence="18" key="1">
    <citation type="submission" date="2017-04" db="EMBL/GenBank/DDBJ databases">
        <authorList>
            <person name="Varghese N."/>
            <person name="Submissions S."/>
        </authorList>
    </citation>
    <scope>NUCLEOTIDE SEQUENCE [LARGE SCALE GENOMIC DNA]</scope>
    <source>
        <strain evidence="18">DSM 16512</strain>
    </source>
</reference>
<dbReference type="EMBL" id="FWWZ01000001">
    <property type="protein sequence ID" value="SMC09793.1"/>
    <property type="molecule type" value="Genomic_DNA"/>
</dbReference>
<evidence type="ECO:0000256" key="14">
    <source>
        <dbReference type="RuleBase" id="RU003896"/>
    </source>
</evidence>
<dbReference type="STRING" id="1069081.SAMN05660197_1615"/>
<dbReference type="InterPro" id="IPR001501">
    <property type="entry name" value="Ni-dep_hyd_lsu"/>
</dbReference>
<dbReference type="Gene3D" id="1.20.950.20">
    <property type="entry name" value="Transmembrane di-heme cytochromes, Chain C"/>
    <property type="match status" value="1"/>
</dbReference>
<feature type="binding site" evidence="13">
    <location>
        <position position="63"/>
    </location>
    <ligand>
        <name>Ni(2+)</name>
        <dbReference type="ChEBI" id="CHEBI:49786"/>
    </ligand>
</feature>
<feature type="domain" description="Cytochrome b561 bacterial/Ni-hydrogenase" evidence="16">
    <location>
        <begin position="589"/>
        <end position="805"/>
    </location>
</feature>